<evidence type="ECO:0000313" key="6">
    <source>
        <dbReference type="EnsemblMetazoa" id="CapteP201687"/>
    </source>
</evidence>
<reference evidence="6" key="3">
    <citation type="submission" date="2015-06" db="UniProtKB">
        <authorList>
            <consortium name="EnsemblMetazoa"/>
        </authorList>
    </citation>
    <scope>IDENTIFICATION</scope>
</reference>
<dbReference type="InterPro" id="IPR051070">
    <property type="entry name" value="NF-kappa-B_inhibitor"/>
</dbReference>
<dbReference type="Pfam" id="PF12796">
    <property type="entry name" value="Ank_2"/>
    <property type="match status" value="1"/>
</dbReference>
<dbReference type="Proteomes" id="UP000014760">
    <property type="component" value="Unassembled WGS sequence"/>
</dbReference>
<dbReference type="OMA" id="AITHCKL"/>
<evidence type="ECO:0000256" key="3">
    <source>
        <dbReference type="PROSITE-ProRule" id="PRU00023"/>
    </source>
</evidence>
<evidence type="ECO:0000256" key="2">
    <source>
        <dbReference type="ARBA" id="ARBA00023043"/>
    </source>
</evidence>
<dbReference type="OrthoDB" id="2157354at2759"/>
<dbReference type="AlphaFoldDB" id="R7TGE5"/>
<dbReference type="PROSITE" id="PS50297">
    <property type="entry name" value="ANK_REP_REGION"/>
    <property type="match status" value="2"/>
</dbReference>
<dbReference type="GO" id="GO:0071356">
    <property type="term" value="P:cellular response to tumor necrosis factor"/>
    <property type="evidence" value="ECO:0007669"/>
    <property type="project" value="TreeGrafter"/>
</dbReference>
<dbReference type="STRING" id="283909.R7TGE5"/>
<reference evidence="7" key="1">
    <citation type="submission" date="2012-12" db="EMBL/GenBank/DDBJ databases">
        <authorList>
            <person name="Hellsten U."/>
            <person name="Grimwood J."/>
            <person name="Chapman J.A."/>
            <person name="Shapiro H."/>
            <person name="Aerts A."/>
            <person name="Otillar R.P."/>
            <person name="Terry A.Y."/>
            <person name="Boore J.L."/>
            <person name="Simakov O."/>
            <person name="Marletaz F."/>
            <person name="Cho S.-J."/>
            <person name="Edsinger-Gonzales E."/>
            <person name="Havlak P."/>
            <person name="Kuo D.-H."/>
            <person name="Larsson T."/>
            <person name="Lv J."/>
            <person name="Arendt D."/>
            <person name="Savage R."/>
            <person name="Osoegawa K."/>
            <person name="de Jong P."/>
            <person name="Lindberg D.R."/>
            <person name="Seaver E.C."/>
            <person name="Weisblat D.A."/>
            <person name="Putnam N.H."/>
            <person name="Grigoriev I.V."/>
            <person name="Rokhsar D.S."/>
        </authorList>
    </citation>
    <scope>NUCLEOTIDE SEQUENCE</scope>
    <source>
        <strain evidence="7">I ESC-2004</strain>
    </source>
</reference>
<dbReference type="InterPro" id="IPR036770">
    <property type="entry name" value="Ankyrin_rpt-contain_sf"/>
</dbReference>
<feature type="region of interest" description="Disordered" evidence="4">
    <location>
        <begin position="295"/>
        <end position="335"/>
    </location>
</feature>
<keyword evidence="2 3" id="KW-0040">ANK repeat</keyword>
<dbReference type="EMBL" id="KB309980">
    <property type="protein sequence ID" value="ELT92843.1"/>
    <property type="molecule type" value="Genomic_DNA"/>
</dbReference>
<dbReference type="PANTHER" id="PTHR46680:SF3">
    <property type="entry name" value="NF-KAPPA-B INHIBITOR CACTUS"/>
    <property type="match status" value="1"/>
</dbReference>
<organism evidence="5">
    <name type="scientific">Capitella teleta</name>
    <name type="common">Polychaete worm</name>
    <dbReference type="NCBI Taxonomy" id="283909"/>
    <lineage>
        <taxon>Eukaryota</taxon>
        <taxon>Metazoa</taxon>
        <taxon>Spiralia</taxon>
        <taxon>Lophotrochozoa</taxon>
        <taxon>Annelida</taxon>
        <taxon>Polychaeta</taxon>
        <taxon>Sedentaria</taxon>
        <taxon>Scolecida</taxon>
        <taxon>Capitellidae</taxon>
        <taxon>Capitella</taxon>
    </lineage>
</organism>
<feature type="repeat" description="ANK" evidence="3">
    <location>
        <begin position="230"/>
        <end position="267"/>
    </location>
</feature>
<gene>
    <name evidence="5" type="ORF">CAPTEDRAFT_201687</name>
</gene>
<sequence>MGGKGGFTEDEFQLHNALIGAGIDQIKEILNDHPKHIIPNDNGLYPIHLAVQRDRDDVIDLLDLLQESGVDFNSQTVPEGDTALHIALRLTSLDLVEDIIFRLLSGGADPSIRNRKLRSAYDIAVNHGYYTLLDVLSGEVSPGSFKKKRGSPTRNNDSVKGKKTLISVILNGDLQKMKHLAPKVDVNYSNEFGDAAVHYLITQSPPSLSKDEALEILIAAGCTVNKVNHDNETPLHLMVKTLPYPGEMAALVNMIVQNGADISTKDTDGFDAVQLAKMKNYSDVINILELANKGKKEDEGILERGEKERKNEQEGQDDEDEEETEDDEVPTWGQP</sequence>
<evidence type="ECO:0000256" key="1">
    <source>
        <dbReference type="ARBA" id="ARBA00022737"/>
    </source>
</evidence>
<evidence type="ECO:0000313" key="7">
    <source>
        <dbReference type="Proteomes" id="UP000014760"/>
    </source>
</evidence>
<dbReference type="SMART" id="SM00248">
    <property type="entry name" value="ANK"/>
    <property type="match status" value="4"/>
</dbReference>
<dbReference type="GO" id="GO:0005829">
    <property type="term" value="C:cytosol"/>
    <property type="evidence" value="ECO:0007669"/>
    <property type="project" value="TreeGrafter"/>
</dbReference>
<accession>R7TGE5</accession>
<keyword evidence="7" id="KW-1185">Reference proteome</keyword>
<proteinExistence type="predicted"/>
<dbReference type="GO" id="GO:0051059">
    <property type="term" value="F:NF-kappaB binding"/>
    <property type="evidence" value="ECO:0007669"/>
    <property type="project" value="TreeGrafter"/>
</dbReference>
<reference evidence="5 7" key="2">
    <citation type="journal article" date="2013" name="Nature">
        <title>Insights into bilaterian evolution from three spiralian genomes.</title>
        <authorList>
            <person name="Simakov O."/>
            <person name="Marletaz F."/>
            <person name="Cho S.J."/>
            <person name="Edsinger-Gonzales E."/>
            <person name="Havlak P."/>
            <person name="Hellsten U."/>
            <person name="Kuo D.H."/>
            <person name="Larsson T."/>
            <person name="Lv J."/>
            <person name="Arendt D."/>
            <person name="Savage R."/>
            <person name="Osoegawa K."/>
            <person name="de Jong P."/>
            <person name="Grimwood J."/>
            <person name="Chapman J.A."/>
            <person name="Shapiro H."/>
            <person name="Aerts A."/>
            <person name="Otillar R.P."/>
            <person name="Terry A.Y."/>
            <person name="Boore J.L."/>
            <person name="Grigoriev I.V."/>
            <person name="Lindberg D.R."/>
            <person name="Seaver E.C."/>
            <person name="Weisblat D.A."/>
            <person name="Putnam N.H."/>
            <person name="Rokhsar D.S."/>
        </authorList>
    </citation>
    <scope>NUCLEOTIDE SEQUENCE</scope>
    <source>
        <strain evidence="5 7">I ESC-2004</strain>
    </source>
</reference>
<protein>
    <submittedName>
        <fullName evidence="5 6">Uncharacterized protein</fullName>
    </submittedName>
</protein>
<dbReference type="Gene3D" id="1.25.40.20">
    <property type="entry name" value="Ankyrin repeat-containing domain"/>
    <property type="match status" value="3"/>
</dbReference>
<feature type="compositionally biased region" description="Acidic residues" evidence="4">
    <location>
        <begin position="314"/>
        <end position="329"/>
    </location>
</feature>
<dbReference type="HOGENOM" id="CLU_829618_0_0_1"/>
<dbReference type="PROSITE" id="PS50088">
    <property type="entry name" value="ANK_REPEAT"/>
    <property type="match status" value="3"/>
</dbReference>
<feature type="compositionally biased region" description="Basic and acidic residues" evidence="4">
    <location>
        <begin position="295"/>
        <end position="313"/>
    </location>
</feature>
<name>R7TGE5_CAPTE</name>
<feature type="repeat" description="ANK" evidence="3">
    <location>
        <begin position="79"/>
        <end position="115"/>
    </location>
</feature>
<evidence type="ECO:0000313" key="5">
    <source>
        <dbReference type="EMBL" id="ELT92843.1"/>
    </source>
</evidence>
<dbReference type="EMBL" id="AMQN01013137">
    <property type="status" value="NOT_ANNOTATED_CDS"/>
    <property type="molecule type" value="Genomic_DNA"/>
</dbReference>
<evidence type="ECO:0000256" key="4">
    <source>
        <dbReference type="SAM" id="MobiDB-lite"/>
    </source>
</evidence>
<dbReference type="SUPFAM" id="SSF48403">
    <property type="entry name" value="Ankyrin repeat"/>
    <property type="match status" value="1"/>
</dbReference>
<dbReference type="InterPro" id="IPR002110">
    <property type="entry name" value="Ankyrin_rpt"/>
</dbReference>
<keyword evidence="1" id="KW-0677">Repeat</keyword>
<dbReference type="PANTHER" id="PTHR46680">
    <property type="entry name" value="NF-KAPPA-B INHIBITOR ALPHA"/>
    <property type="match status" value="1"/>
</dbReference>
<dbReference type="EnsemblMetazoa" id="CapteT201687">
    <property type="protein sequence ID" value="CapteP201687"/>
    <property type="gene ID" value="CapteG201687"/>
</dbReference>
<feature type="repeat" description="ANK" evidence="3">
    <location>
        <begin position="42"/>
        <end position="77"/>
    </location>
</feature>